<gene>
    <name evidence="1" type="ORF">Vadar_019987</name>
</gene>
<name>A0ACB7Y934_9ERIC</name>
<keyword evidence="2" id="KW-1185">Reference proteome</keyword>
<evidence type="ECO:0000313" key="1">
    <source>
        <dbReference type="EMBL" id="KAH7849584.1"/>
    </source>
</evidence>
<reference evidence="1 2" key="1">
    <citation type="journal article" date="2021" name="Hortic Res">
        <title>High-quality reference genome and annotation aids understanding of berry development for evergreen blueberry (Vaccinium darrowii).</title>
        <authorList>
            <person name="Yu J."/>
            <person name="Hulse-Kemp A.M."/>
            <person name="Babiker E."/>
            <person name="Staton M."/>
        </authorList>
    </citation>
    <scope>NUCLEOTIDE SEQUENCE [LARGE SCALE GENOMIC DNA]</scope>
    <source>
        <strain evidence="2">cv. NJ 8807/NJ 8810</strain>
        <tissue evidence="1">Young leaf</tissue>
    </source>
</reference>
<dbReference type="EMBL" id="CM037157">
    <property type="protein sequence ID" value="KAH7849584.1"/>
    <property type="molecule type" value="Genomic_DNA"/>
</dbReference>
<protein>
    <submittedName>
        <fullName evidence="1">Uncharacterized protein</fullName>
    </submittedName>
</protein>
<dbReference type="Proteomes" id="UP000828048">
    <property type="component" value="Chromosome 7"/>
</dbReference>
<comment type="caution">
    <text evidence="1">The sequence shown here is derived from an EMBL/GenBank/DDBJ whole genome shotgun (WGS) entry which is preliminary data.</text>
</comment>
<sequence>MRKNLTNKLYVKKQLYGLQMKEGTNLLEHLNSYNMLNSQLVGFGVTLDEEDKAILLLASLPPSYDHLVTTVMYGKETLSLDEVTSTLLSHEKMRRDDNVDADQGLFVSKPQPSRGRSKSKGKGGSNRERSQSRGTSNTKKDVECHFCHKMGHYKNQCEDLKNLLAEAKKGKKKVECVSVAEDKSDNDIDTDLLSVSSVCKAIGISTVKIKMFDGVVRVLGNVRHVPEFRKNLISLGALDSAGCMYTAQGGAMKISRGALVLMKGQKKSSTDDTRLWHMRLDHMGERGMFGLHKRNLLKGVKVCKMDFCKYCVYGKQHRVWVYFLKHKSDLFATFKTWKAQVETQTWKKIKYFRTDNGTEYREKEFLAFCDSEGITRYYIVKKTPQQNGVAERMNRTLTERARCMRLNARLSKVFWAEAVNTACFLINKSPSSAIDFKIPQEVWSGKPVNLSDLRIFGCPAYVHVPDKERSKLDPKSRKCIFLGIWGPREKSVVEVELEEPGSFSDTDDVDHDPQQHEDPLSYKDATSSTDNDKWLVAMSEEMESLHKNKTWELVKLPKGKKAVRCNVLLAMVAMHDMELEQLDVKTAFLLGDLDEQIYMQQPEGFKEPDGSYVLLVLYVDDMLVAAKSKQEIGKLKSMLNSEFDMKDLGAAKKILGIEIHRDRRAGQLRLSQSGYLQKVLQRFNLQDSKSVSTPLAAHFKLSAKMSPSSEDEIKRMEEVPYANAVGCLMYLMVCTRPDISHAISVVSRYMANPGKEHWNAVKWVLRYLVGTRDLLIVFDQKEASEDVVDYVDSDYAGNLDSRRSMTGYAFMFSGDPVCWKSTL</sequence>
<accession>A0ACB7Y934</accession>
<proteinExistence type="predicted"/>
<evidence type="ECO:0000313" key="2">
    <source>
        <dbReference type="Proteomes" id="UP000828048"/>
    </source>
</evidence>
<organism evidence="1 2">
    <name type="scientific">Vaccinium darrowii</name>
    <dbReference type="NCBI Taxonomy" id="229202"/>
    <lineage>
        <taxon>Eukaryota</taxon>
        <taxon>Viridiplantae</taxon>
        <taxon>Streptophyta</taxon>
        <taxon>Embryophyta</taxon>
        <taxon>Tracheophyta</taxon>
        <taxon>Spermatophyta</taxon>
        <taxon>Magnoliopsida</taxon>
        <taxon>eudicotyledons</taxon>
        <taxon>Gunneridae</taxon>
        <taxon>Pentapetalae</taxon>
        <taxon>asterids</taxon>
        <taxon>Ericales</taxon>
        <taxon>Ericaceae</taxon>
        <taxon>Vaccinioideae</taxon>
        <taxon>Vaccinieae</taxon>
        <taxon>Vaccinium</taxon>
    </lineage>
</organism>